<proteinExistence type="predicted"/>
<dbReference type="Proteomes" id="UP000256645">
    <property type="component" value="Unassembled WGS sequence"/>
</dbReference>
<evidence type="ECO:0000313" key="4">
    <source>
        <dbReference type="EMBL" id="RDW81882.1"/>
    </source>
</evidence>
<evidence type="ECO:0000256" key="1">
    <source>
        <dbReference type="ARBA" id="ARBA00022723"/>
    </source>
</evidence>
<sequence>MYRMSMLAIFAPPSLTSRLDIARVTKMCLFHDVAEMLVGDITPFDPVSKSEKHRRETTTIAFLSHQVLANVPGIGPQEFEEIWNEFEDGDTEEAKFAQDLDKLELLLQALEYERDFKGEKDLSGFFSVSERISLPEVQTWAGTILSERKSMWATWGLTPKSDAAGLDAEEKRQLDKYYDTTKGDAEAK</sequence>
<dbReference type="SUPFAM" id="SSF109604">
    <property type="entry name" value="HD-domain/PDEase-like"/>
    <property type="match status" value="1"/>
</dbReference>
<keyword evidence="2" id="KW-0378">Hydrolase</keyword>
<dbReference type="PANTHER" id="PTHR11845:SF13">
    <property type="entry name" value="5'-DEOXYNUCLEOTIDASE HDDC2"/>
    <property type="match status" value="1"/>
</dbReference>
<evidence type="ECO:0000313" key="5">
    <source>
        <dbReference type="Proteomes" id="UP000256645"/>
    </source>
</evidence>
<keyword evidence="1" id="KW-0479">Metal-binding</keyword>
<dbReference type="PANTHER" id="PTHR11845">
    <property type="entry name" value="5'-DEOXYNUCLEOTIDASE HDDC2"/>
    <property type="match status" value="1"/>
</dbReference>
<dbReference type="GO" id="GO:0046872">
    <property type="term" value="F:metal ion binding"/>
    <property type="evidence" value="ECO:0007669"/>
    <property type="project" value="UniProtKB-KW"/>
</dbReference>
<evidence type="ECO:0000259" key="3">
    <source>
        <dbReference type="Pfam" id="PF13023"/>
    </source>
</evidence>
<gene>
    <name evidence="4" type="ORF">BP6252_02994</name>
</gene>
<name>A0A3D8S6G7_9HELO</name>
<feature type="domain" description="HD" evidence="3">
    <location>
        <begin position="1"/>
        <end position="132"/>
    </location>
</feature>
<dbReference type="STRING" id="1849047.A0A3D8S6G7"/>
<dbReference type="AlphaFoldDB" id="A0A3D8S6G7"/>
<dbReference type="GO" id="GO:0005737">
    <property type="term" value="C:cytoplasm"/>
    <property type="evidence" value="ECO:0007669"/>
    <property type="project" value="TreeGrafter"/>
</dbReference>
<organism evidence="4 5">
    <name type="scientific">Coleophoma cylindrospora</name>
    <dbReference type="NCBI Taxonomy" id="1849047"/>
    <lineage>
        <taxon>Eukaryota</taxon>
        <taxon>Fungi</taxon>
        <taxon>Dikarya</taxon>
        <taxon>Ascomycota</taxon>
        <taxon>Pezizomycotina</taxon>
        <taxon>Leotiomycetes</taxon>
        <taxon>Helotiales</taxon>
        <taxon>Dermateaceae</taxon>
        <taxon>Coleophoma</taxon>
    </lineage>
</organism>
<dbReference type="GO" id="GO:0002953">
    <property type="term" value="F:5'-deoxynucleotidase activity"/>
    <property type="evidence" value="ECO:0007669"/>
    <property type="project" value="InterPro"/>
</dbReference>
<evidence type="ECO:0000256" key="2">
    <source>
        <dbReference type="ARBA" id="ARBA00022801"/>
    </source>
</evidence>
<dbReference type="EMBL" id="PDLM01000003">
    <property type="protein sequence ID" value="RDW81882.1"/>
    <property type="molecule type" value="Genomic_DNA"/>
</dbReference>
<accession>A0A3D8S6G7</accession>
<dbReference type="Pfam" id="PF13023">
    <property type="entry name" value="HD_3"/>
    <property type="match status" value="1"/>
</dbReference>
<dbReference type="InterPro" id="IPR039356">
    <property type="entry name" value="YfbR/HDDC2"/>
</dbReference>
<keyword evidence="5" id="KW-1185">Reference proteome</keyword>
<dbReference type="OrthoDB" id="10254258at2759"/>
<reference evidence="4" key="1">
    <citation type="journal article" date="2018" name="IMA Fungus">
        <title>IMA Genome-F 9: Draft genome sequence of Annulohypoxylon stygium, Aspergillus mulundensis, Berkeleyomyces basicola (syn. Thielaviopsis basicola), Ceratocystis smalleyi, two Cercospora beticola strains, Coleophoma cylindrospora, Fusarium fracticaudum, Phialophora cf. hyalina, and Morchella septimelata.</title>
        <authorList>
            <person name="Wingfield B.D."/>
            <person name="Bills G.F."/>
            <person name="Dong Y."/>
            <person name="Huang W."/>
            <person name="Nel W.J."/>
            <person name="Swalarsk-Parry B.S."/>
            <person name="Vaghefi N."/>
            <person name="Wilken P.M."/>
            <person name="An Z."/>
            <person name="de Beer Z.W."/>
            <person name="De Vos L."/>
            <person name="Chen L."/>
            <person name="Duong T.A."/>
            <person name="Gao Y."/>
            <person name="Hammerbacher A."/>
            <person name="Kikkert J.R."/>
            <person name="Li Y."/>
            <person name="Li H."/>
            <person name="Li K."/>
            <person name="Li Q."/>
            <person name="Liu X."/>
            <person name="Ma X."/>
            <person name="Naidoo K."/>
            <person name="Pethybridge S.J."/>
            <person name="Sun J."/>
            <person name="Steenkamp E.T."/>
            <person name="van der Nest M.A."/>
            <person name="van Wyk S."/>
            <person name="Wingfield M.J."/>
            <person name="Xiong C."/>
            <person name="Yue Q."/>
            <person name="Zhang X."/>
        </authorList>
    </citation>
    <scope>NUCLEOTIDE SEQUENCE [LARGE SCALE GENOMIC DNA]</scope>
    <source>
        <strain evidence="4">BP6252</strain>
    </source>
</reference>
<comment type="caution">
    <text evidence="4">The sequence shown here is derived from an EMBL/GenBank/DDBJ whole genome shotgun (WGS) entry which is preliminary data.</text>
</comment>
<protein>
    <recommendedName>
        <fullName evidence="3">HD domain-containing protein</fullName>
    </recommendedName>
</protein>
<dbReference type="Gene3D" id="1.10.3210.10">
    <property type="entry name" value="Hypothetical protein af1432"/>
    <property type="match status" value="1"/>
</dbReference>
<dbReference type="InterPro" id="IPR006674">
    <property type="entry name" value="HD_domain"/>
</dbReference>